<dbReference type="AlphaFoldDB" id="A0A2K3PA42"/>
<accession>A0A2K3PA42</accession>
<gene>
    <name evidence="1" type="ORF">L195_g008792</name>
</gene>
<protein>
    <submittedName>
        <fullName evidence="1">Uncharacterized protein</fullName>
    </submittedName>
</protein>
<reference evidence="1 2" key="1">
    <citation type="journal article" date="2014" name="Am. J. Bot.">
        <title>Genome assembly and annotation for red clover (Trifolium pratense; Fabaceae).</title>
        <authorList>
            <person name="Istvanek J."/>
            <person name="Jaros M."/>
            <person name="Krenek A."/>
            <person name="Repkova J."/>
        </authorList>
    </citation>
    <scope>NUCLEOTIDE SEQUENCE [LARGE SCALE GENOMIC DNA]</scope>
    <source>
        <strain evidence="2">cv. Tatra</strain>
        <tissue evidence="1">Young leaves</tissue>
    </source>
</reference>
<comment type="caution">
    <text evidence="1">The sequence shown here is derived from an EMBL/GenBank/DDBJ whole genome shotgun (WGS) entry which is preliminary data.</text>
</comment>
<reference evidence="1 2" key="2">
    <citation type="journal article" date="2017" name="Front. Plant Sci.">
        <title>Gene Classification and Mining of Molecular Markers Useful in Red Clover (Trifolium pratense) Breeding.</title>
        <authorList>
            <person name="Istvanek J."/>
            <person name="Dluhosova J."/>
            <person name="Dluhos P."/>
            <person name="Patkova L."/>
            <person name="Nedelnik J."/>
            <person name="Repkova J."/>
        </authorList>
    </citation>
    <scope>NUCLEOTIDE SEQUENCE [LARGE SCALE GENOMIC DNA]</scope>
    <source>
        <strain evidence="2">cv. Tatra</strain>
        <tissue evidence="1">Young leaves</tissue>
    </source>
</reference>
<evidence type="ECO:0000313" key="2">
    <source>
        <dbReference type="Proteomes" id="UP000236291"/>
    </source>
</evidence>
<evidence type="ECO:0000313" key="1">
    <source>
        <dbReference type="EMBL" id="PNY12168.1"/>
    </source>
</evidence>
<dbReference type="EMBL" id="ASHM01005086">
    <property type="protein sequence ID" value="PNY12168.1"/>
    <property type="molecule type" value="Genomic_DNA"/>
</dbReference>
<proteinExistence type="predicted"/>
<dbReference type="Proteomes" id="UP000236291">
    <property type="component" value="Unassembled WGS sequence"/>
</dbReference>
<sequence length="105" mass="11591">MPHKDVGIVVVFRLVRKALWVAQLVKLVELRVNELDGGPGFKFWQGEKLTLTPTIYIHPPSPILLGLRGFVKSSTLDERWLGDMYISRGEVLSGIVHAGAVPTSA</sequence>
<organism evidence="1 2">
    <name type="scientific">Trifolium pratense</name>
    <name type="common">Red clover</name>
    <dbReference type="NCBI Taxonomy" id="57577"/>
    <lineage>
        <taxon>Eukaryota</taxon>
        <taxon>Viridiplantae</taxon>
        <taxon>Streptophyta</taxon>
        <taxon>Embryophyta</taxon>
        <taxon>Tracheophyta</taxon>
        <taxon>Spermatophyta</taxon>
        <taxon>Magnoliopsida</taxon>
        <taxon>eudicotyledons</taxon>
        <taxon>Gunneridae</taxon>
        <taxon>Pentapetalae</taxon>
        <taxon>rosids</taxon>
        <taxon>fabids</taxon>
        <taxon>Fabales</taxon>
        <taxon>Fabaceae</taxon>
        <taxon>Papilionoideae</taxon>
        <taxon>50 kb inversion clade</taxon>
        <taxon>NPAAA clade</taxon>
        <taxon>Hologalegina</taxon>
        <taxon>IRL clade</taxon>
        <taxon>Trifolieae</taxon>
        <taxon>Trifolium</taxon>
    </lineage>
</organism>
<name>A0A2K3PA42_TRIPR</name>